<name>A0A6C0H891_9ZZZZ</name>
<dbReference type="AlphaFoldDB" id="A0A6C0H891"/>
<proteinExistence type="predicted"/>
<dbReference type="InterPro" id="IPR029044">
    <property type="entry name" value="Nucleotide-diphossugar_trans"/>
</dbReference>
<reference evidence="1" key="1">
    <citation type="journal article" date="2020" name="Nature">
        <title>Giant virus diversity and host interactions through global metagenomics.</title>
        <authorList>
            <person name="Schulz F."/>
            <person name="Roux S."/>
            <person name="Paez-Espino D."/>
            <person name="Jungbluth S."/>
            <person name="Walsh D.A."/>
            <person name="Denef V.J."/>
            <person name="McMahon K.D."/>
            <person name="Konstantinidis K.T."/>
            <person name="Eloe-Fadrosh E.A."/>
            <person name="Kyrpides N.C."/>
            <person name="Woyke T."/>
        </authorList>
    </citation>
    <scope>NUCLEOTIDE SEQUENCE</scope>
    <source>
        <strain evidence="1">GVMAG-M-3300023179-82</strain>
    </source>
</reference>
<evidence type="ECO:0000313" key="1">
    <source>
        <dbReference type="EMBL" id="QHT76778.1"/>
    </source>
</evidence>
<dbReference type="Gene3D" id="3.90.550.10">
    <property type="entry name" value="Spore Coat Polysaccharide Biosynthesis Protein SpsA, Chain A"/>
    <property type="match status" value="1"/>
</dbReference>
<accession>A0A6C0H891</accession>
<organism evidence="1">
    <name type="scientific">viral metagenome</name>
    <dbReference type="NCBI Taxonomy" id="1070528"/>
    <lineage>
        <taxon>unclassified sequences</taxon>
        <taxon>metagenomes</taxon>
        <taxon>organismal metagenomes</taxon>
    </lineage>
</organism>
<dbReference type="SUPFAM" id="SSF53448">
    <property type="entry name" value="Nucleotide-diphospho-sugar transferases"/>
    <property type="match status" value="1"/>
</dbReference>
<protein>
    <submittedName>
        <fullName evidence="1">Uncharacterized protein</fullName>
    </submittedName>
</protein>
<sequence length="575" mass="67537">MKVSIITITQLSRHASLKLLLNSILEQTYTDIIEWILIEGTPNNNDAIVNKQLIDNILSNIKLHYVYKTDLDIDKQKIIKNIDFKGDILMFMDDDDYYSMLYVEHCINKINQSNKKVLGMSTIYLHDIILQKSFKMNGDIFPIAYTKESVLTNINNVDIEDGVIESLVVKIIHNNNNYFNNIITYSASILKLDKIQPLEDQIINYIIPEKYYNTYKNIFRIEDDLHYDIVYLLGGFGISWMPSDTNLGGSEQAVVQLTERWVNEGKTVAVYGNFPNKQTIKGVDYISWNKFPFEKNIKTLIIWRKSGLLMLLNNNFKAKTTILDFHDNMFIYKDIDKNILLNFFNKITYFHLKSEYHKSSFNEYFGNNFNDKIIIIPNGLRIKEFSINAENVIRNPYRFCFCSSYDRSLDQILKYIWPHIYEAEKRAELHIYYGMDYIFDDEFKKNMYQLIGSTKGVMDHGRQPMDIIIREKYLSTFHLYLSSAISEIDCINIRESLICKCIPIISNFGVFKERHGLQYQINYDEVNEDIFKIIANDIISKMNDNEYIENSRNSLLSSNTIISWDDIAKLWLNIL</sequence>
<dbReference type="EMBL" id="MN739901">
    <property type="protein sequence ID" value="QHT76778.1"/>
    <property type="molecule type" value="Genomic_DNA"/>
</dbReference>
<dbReference type="SUPFAM" id="SSF53756">
    <property type="entry name" value="UDP-Glycosyltransferase/glycogen phosphorylase"/>
    <property type="match status" value="1"/>
</dbReference>